<dbReference type="CDD" id="cd07042">
    <property type="entry name" value="STAS_SulP_like_sulfate_transporter"/>
    <property type="match status" value="1"/>
</dbReference>
<feature type="transmembrane region" description="Helical" evidence="5">
    <location>
        <begin position="401"/>
        <end position="429"/>
    </location>
</feature>
<organism evidence="7 8">
    <name type="scientific">Marinobacter lacisalsi</name>
    <dbReference type="NCBI Taxonomy" id="475979"/>
    <lineage>
        <taxon>Bacteria</taxon>
        <taxon>Pseudomonadati</taxon>
        <taxon>Pseudomonadota</taxon>
        <taxon>Gammaproteobacteria</taxon>
        <taxon>Pseudomonadales</taxon>
        <taxon>Marinobacteraceae</taxon>
        <taxon>Marinobacter</taxon>
    </lineage>
</organism>
<evidence type="ECO:0000313" key="7">
    <source>
        <dbReference type="EMBL" id="MFC4260939.1"/>
    </source>
</evidence>
<feature type="transmembrane region" description="Helical" evidence="5">
    <location>
        <begin position="218"/>
        <end position="238"/>
    </location>
</feature>
<dbReference type="PROSITE" id="PS50801">
    <property type="entry name" value="STAS"/>
    <property type="match status" value="1"/>
</dbReference>
<comment type="subcellular location">
    <subcellularLocation>
        <location evidence="1">Membrane</location>
        <topology evidence="1">Multi-pass membrane protein</topology>
    </subcellularLocation>
</comment>
<feature type="transmembrane region" description="Helical" evidence="5">
    <location>
        <begin position="372"/>
        <end position="389"/>
    </location>
</feature>
<dbReference type="Pfam" id="PF00916">
    <property type="entry name" value="Sulfate_transp"/>
    <property type="match status" value="1"/>
</dbReference>
<dbReference type="RefSeq" id="WP_379889976.1">
    <property type="nucleotide sequence ID" value="NZ_JBHSDI010000062.1"/>
</dbReference>
<evidence type="ECO:0000256" key="3">
    <source>
        <dbReference type="ARBA" id="ARBA00022989"/>
    </source>
</evidence>
<feature type="transmembrane region" description="Helical" evidence="5">
    <location>
        <begin position="135"/>
        <end position="159"/>
    </location>
</feature>
<dbReference type="EMBL" id="JBHSDI010000062">
    <property type="protein sequence ID" value="MFC4260939.1"/>
    <property type="molecule type" value="Genomic_DNA"/>
</dbReference>
<feature type="transmembrane region" description="Helical" evidence="5">
    <location>
        <begin position="179"/>
        <end position="197"/>
    </location>
</feature>
<dbReference type="InterPro" id="IPR002645">
    <property type="entry name" value="STAS_dom"/>
</dbReference>
<dbReference type="Proteomes" id="UP001595798">
    <property type="component" value="Unassembled WGS sequence"/>
</dbReference>
<feature type="transmembrane region" description="Helical" evidence="5">
    <location>
        <begin position="27"/>
        <end position="47"/>
    </location>
</feature>
<evidence type="ECO:0000256" key="2">
    <source>
        <dbReference type="ARBA" id="ARBA00022692"/>
    </source>
</evidence>
<feature type="transmembrane region" description="Helical" evidence="5">
    <location>
        <begin position="345"/>
        <end position="367"/>
    </location>
</feature>
<dbReference type="PANTHER" id="PTHR11814">
    <property type="entry name" value="SULFATE TRANSPORTER"/>
    <property type="match status" value="1"/>
</dbReference>
<name>A0ABV8QPT2_9GAMM</name>
<keyword evidence="2 5" id="KW-0812">Transmembrane</keyword>
<reference evidence="8" key="1">
    <citation type="journal article" date="2019" name="Int. J. Syst. Evol. Microbiol.">
        <title>The Global Catalogue of Microorganisms (GCM) 10K type strain sequencing project: providing services to taxonomists for standard genome sequencing and annotation.</title>
        <authorList>
            <consortium name="The Broad Institute Genomics Platform"/>
            <consortium name="The Broad Institute Genome Sequencing Center for Infectious Disease"/>
            <person name="Wu L."/>
            <person name="Ma J."/>
        </authorList>
    </citation>
    <scope>NUCLEOTIDE SEQUENCE [LARGE SCALE GENOMIC DNA]</scope>
    <source>
        <strain evidence="8">CECT 7297</strain>
    </source>
</reference>
<dbReference type="InterPro" id="IPR036513">
    <property type="entry name" value="STAS_dom_sf"/>
</dbReference>
<evidence type="ECO:0000313" key="8">
    <source>
        <dbReference type="Proteomes" id="UP001595798"/>
    </source>
</evidence>
<proteinExistence type="predicted"/>
<feature type="transmembrane region" description="Helical" evidence="5">
    <location>
        <begin position="267"/>
        <end position="295"/>
    </location>
</feature>
<evidence type="ECO:0000259" key="6">
    <source>
        <dbReference type="PROSITE" id="PS50801"/>
    </source>
</evidence>
<dbReference type="SUPFAM" id="SSF52091">
    <property type="entry name" value="SpoIIaa-like"/>
    <property type="match status" value="1"/>
</dbReference>
<feature type="transmembrane region" description="Helical" evidence="5">
    <location>
        <begin position="102"/>
        <end position="123"/>
    </location>
</feature>
<evidence type="ECO:0000256" key="5">
    <source>
        <dbReference type="SAM" id="Phobius"/>
    </source>
</evidence>
<feature type="transmembrane region" description="Helical" evidence="5">
    <location>
        <begin position="54"/>
        <end position="82"/>
    </location>
</feature>
<evidence type="ECO:0000256" key="4">
    <source>
        <dbReference type="ARBA" id="ARBA00023136"/>
    </source>
</evidence>
<dbReference type="NCBIfam" id="TIGR00815">
    <property type="entry name" value="sulP"/>
    <property type="match status" value="1"/>
</dbReference>
<keyword evidence="4 5" id="KW-0472">Membrane</keyword>
<evidence type="ECO:0000256" key="1">
    <source>
        <dbReference type="ARBA" id="ARBA00004141"/>
    </source>
</evidence>
<feature type="transmembrane region" description="Helical" evidence="5">
    <location>
        <begin position="307"/>
        <end position="325"/>
    </location>
</feature>
<comment type="caution">
    <text evidence="7">The sequence shown here is derived from an EMBL/GenBank/DDBJ whole genome shotgun (WGS) entry which is preliminary data.</text>
</comment>
<dbReference type="Pfam" id="PF01740">
    <property type="entry name" value="STAS"/>
    <property type="match status" value="1"/>
</dbReference>
<feature type="domain" description="STAS" evidence="6">
    <location>
        <begin position="455"/>
        <end position="568"/>
    </location>
</feature>
<accession>A0ABV8QPT2</accession>
<gene>
    <name evidence="7" type="ORF">ACFOZ5_18115</name>
</gene>
<keyword evidence="8" id="KW-1185">Reference proteome</keyword>
<dbReference type="InterPro" id="IPR011547">
    <property type="entry name" value="SLC26A/SulP_dom"/>
</dbReference>
<sequence>MTNRLARLLPIAGWLRDYQGQTFVSDALAAVIVTLMLVPQALAYALLAGLPPEVGLYASMLPLVAYAVFGTSATLAVGPVAVASLMTASALGGIAQAGSPEYVGAALVLAALSGLILFGMGLLRLGFLANFLSHPVISGFVTASGILIAGSQLGHILGIQGGGHNLLAMVQGLLSQLDRINPITLTIGGGALVFLYLCRTFLKRGLVGLGMGERLADLTAKAAPVTAVMVTTAVAWVFELGAKGVNLVGEVPSGLPDIALPSLAPDIWATLLPAAVLISLVGFVESVSVAQTLAAKRRQRIDPNAELIALGLANMTAGVSGGSPVSGGFSRSVVNFEAGAQTPVAGALTAVGIAVATLTLTGLLAFLPKATLAATIIIAVSTLIDLPAIRRTLSYSKSDGAAMLATILLTLGQGVEAGIVVGVVLSIGLHLYRTSRPHSAVVGRMPGTEHFRNVQRHEVEVDDCTVVLRVDESLYFANARYLEETVLQLVSDHPLMKNLVLACQAVNDIDASALESLEAINRRLSDAGIRLHLAEVKGPVMDCLKRTPFCDELTGQVFLSTYDAWKALVTTADGFLKTG</sequence>
<dbReference type="InterPro" id="IPR001902">
    <property type="entry name" value="SLC26A/SulP_fam"/>
</dbReference>
<keyword evidence="3 5" id="KW-1133">Transmembrane helix</keyword>
<dbReference type="Gene3D" id="3.30.750.24">
    <property type="entry name" value="STAS domain"/>
    <property type="match status" value="1"/>
</dbReference>
<protein>
    <submittedName>
        <fullName evidence="7">SulP family inorganic anion transporter</fullName>
    </submittedName>
</protein>